<gene>
    <name evidence="2" type="ORF">BRYFOR_06076</name>
</gene>
<dbReference type="AlphaFoldDB" id="C6LBT1"/>
<dbReference type="Pfam" id="PF18765">
    <property type="entry name" value="Polbeta"/>
    <property type="match status" value="1"/>
</dbReference>
<organism evidence="2 3">
    <name type="scientific">Marvinbryantia formatexigens DSM 14469</name>
    <dbReference type="NCBI Taxonomy" id="478749"/>
    <lineage>
        <taxon>Bacteria</taxon>
        <taxon>Bacillati</taxon>
        <taxon>Bacillota</taxon>
        <taxon>Clostridia</taxon>
        <taxon>Lachnospirales</taxon>
        <taxon>Lachnospiraceae</taxon>
        <taxon>Marvinbryantia</taxon>
    </lineage>
</organism>
<feature type="domain" description="Polymerase beta nucleotidyltransferase" evidence="1">
    <location>
        <begin position="51"/>
        <end position="131"/>
    </location>
</feature>
<dbReference type="eggNOG" id="ENOG5032X42">
    <property type="taxonomic scope" value="Bacteria"/>
</dbReference>
<evidence type="ECO:0000313" key="3">
    <source>
        <dbReference type="Proteomes" id="UP000005561"/>
    </source>
</evidence>
<dbReference type="Proteomes" id="UP000005561">
    <property type="component" value="Unassembled WGS sequence"/>
</dbReference>
<proteinExistence type="predicted"/>
<accession>C6LBT1</accession>
<dbReference type="InterPro" id="IPR041633">
    <property type="entry name" value="Polbeta"/>
</dbReference>
<evidence type="ECO:0000259" key="1">
    <source>
        <dbReference type="Pfam" id="PF18765"/>
    </source>
</evidence>
<dbReference type="Gene3D" id="3.30.460.10">
    <property type="entry name" value="Beta Polymerase, domain 2"/>
    <property type="match status" value="1"/>
</dbReference>
<keyword evidence="3" id="KW-1185">Reference proteome</keyword>
<protein>
    <submittedName>
        <fullName evidence="2">Nucleotidyltransferase domain protein</fullName>
    </submittedName>
</protein>
<dbReference type="InterPro" id="IPR043519">
    <property type="entry name" value="NT_sf"/>
</dbReference>
<name>C6LBT1_9FIRM</name>
<dbReference type="GO" id="GO:0016740">
    <property type="term" value="F:transferase activity"/>
    <property type="evidence" value="ECO:0007669"/>
    <property type="project" value="UniProtKB-KW"/>
</dbReference>
<evidence type="ECO:0000313" key="2">
    <source>
        <dbReference type="EMBL" id="EET61884.1"/>
    </source>
</evidence>
<comment type="caution">
    <text evidence="2">The sequence shown here is derived from an EMBL/GenBank/DDBJ whole genome shotgun (WGS) entry which is preliminary data.</text>
</comment>
<dbReference type="SUPFAM" id="SSF81301">
    <property type="entry name" value="Nucleotidyltransferase"/>
    <property type="match status" value="1"/>
</dbReference>
<dbReference type="CDD" id="cd05403">
    <property type="entry name" value="NT_KNTase_like"/>
    <property type="match status" value="1"/>
</dbReference>
<reference evidence="2" key="1">
    <citation type="submission" date="2009-07" db="EMBL/GenBank/DDBJ databases">
        <authorList>
            <person name="Weinstock G."/>
            <person name="Sodergren E."/>
            <person name="Clifton S."/>
            <person name="Fulton L."/>
            <person name="Fulton B."/>
            <person name="Courtney L."/>
            <person name="Fronick C."/>
            <person name="Harrison M."/>
            <person name="Strong C."/>
            <person name="Farmer C."/>
            <person name="Delahaunty K."/>
            <person name="Markovic C."/>
            <person name="Hall O."/>
            <person name="Minx P."/>
            <person name="Tomlinson C."/>
            <person name="Mitreva M."/>
            <person name="Nelson J."/>
            <person name="Hou S."/>
            <person name="Wollam A."/>
            <person name="Pepin K.H."/>
            <person name="Johnson M."/>
            <person name="Bhonagiri V."/>
            <person name="Nash W.E."/>
            <person name="Warren W."/>
            <person name="Chinwalla A."/>
            <person name="Mardis E.R."/>
            <person name="Wilson R.K."/>
        </authorList>
    </citation>
    <scope>NUCLEOTIDE SEQUENCE [LARGE SCALE GENOMIC DNA]</scope>
    <source>
        <strain evidence="2">DSM 14469</strain>
    </source>
</reference>
<dbReference type="STRING" id="168384.SAMN05660368_00564"/>
<sequence length="131" mass="14992">MSIVKREKEVETELSAVKRVAGSSGRADGSRRKREEIAMNVMPVSELIDRVAEICKRNGVKRLDLFGSFSTGTALPTSDIDFVVYGCKDILRLEEELEEIDTLRKIDIFDYDSIHNEFLLEDIKKYGKQIY</sequence>
<dbReference type="EMBL" id="ACCL02000004">
    <property type="protein sequence ID" value="EET61884.1"/>
    <property type="molecule type" value="Genomic_DNA"/>
</dbReference>